<dbReference type="InterPro" id="IPR036390">
    <property type="entry name" value="WH_DNA-bd_sf"/>
</dbReference>
<feature type="domain" description="Transcription regulator TrmB N-terminal" evidence="2">
    <location>
        <begin position="14"/>
        <end position="80"/>
    </location>
</feature>
<dbReference type="Proteomes" id="UP001596296">
    <property type="component" value="Unassembled WGS sequence"/>
</dbReference>
<dbReference type="InterPro" id="IPR036388">
    <property type="entry name" value="WH-like_DNA-bd_sf"/>
</dbReference>
<evidence type="ECO:0000313" key="4">
    <source>
        <dbReference type="EMBL" id="MFC6892869.1"/>
    </source>
</evidence>
<dbReference type="RefSeq" id="WP_379743875.1">
    <property type="nucleotide sequence ID" value="NZ_JBHSVN010000001.1"/>
</dbReference>
<reference evidence="4 5" key="1">
    <citation type="journal article" date="2019" name="Int. J. Syst. Evol. Microbiol.">
        <title>The Global Catalogue of Microorganisms (GCM) 10K type strain sequencing project: providing services to taxonomists for standard genome sequencing and annotation.</title>
        <authorList>
            <consortium name="The Broad Institute Genomics Platform"/>
            <consortium name="The Broad Institute Genome Sequencing Center for Infectious Disease"/>
            <person name="Wu L."/>
            <person name="Ma J."/>
        </authorList>
    </citation>
    <scope>NUCLEOTIDE SEQUENCE [LARGE SCALE GENOMIC DNA]</scope>
    <source>
        <strain evidence="4 5">SKJ47</strain>
    </source>
</reference>
<dbReference type="InterPro" id="IPR021586">
    <property type="entry name" value="Tscrpt_reg_TrmB_C"/>
</dbReference>
<evidence type="ECO:0000259" key="2">
    <source>
        <dbReference type="Pfam" id="PF01978"/>
    </source>
</evidence>
<sequence length="280" mass="30824">MDDVTNQEQAIELLQELGLKEYEAKSFVALTRRHRGTARDISETSEVPRTRVYDAIRVLESKGLVETQHSNPQVFRAVSIDEAVNTLQSEYVERTESLRSTLSDLEPTDDGESTEATHEVWAISGDQGITSRTRQLIEGATEELILVIGHGSILTDRLVEQLRSAQERGVNVIIGTVDEDLRTAVRDVLPDVEVFVSGLDWLSRSPLPGDDTEISRLLLADREAILVSSFTETGGDGREHEQGVFGRGFNNGLVAIVRRLMATGLLSGNDPEVEKPESGS</sequence>
<dbReference type="EMBL" id="JBHSXL010000009">
    <property type="protein sequence ID" value="MFC6892869.1"/>
    <property type="molecule type" value="Genomic_DNA"/>
</dbReference>
<protein>
    <submittedName>
        <fullName evidence="4">TrmB family transcriptional regulator</fullName>
    </submittedName>
</protein>
<keyword evidence="5" id="KW-1185">Reference proteome</keyword>
<dbReference type="PANTHER" id="PTHR34293">
    <property type="entry name" value="HTH-TYPE TRANSCRIPTIONAL REGULATOR TRMBL2"/>
    <property type="match status" value="1"/>
</dbReference>
<comment type="caution">
    <text evidence="4">The sequence shown here is derived from an EMBL/GenBank/DDBJ whole genome shotgun (WGS) entry which is preliminary data.</text>
</comment>
<proteinExistence type="inferred from homology"/>
<evidence type="ECO:0000259" key="3">
    <source>
        <dbReference type="Pfam" id="PF11495"/>
    </source>
</evidence>
<comment type="similarity">
    <text evidence="1">Belongs to the transcriptional regulator TrmB family.</text>
</comment>
<gene>
    <name evidence="4" type="ORF">ACFQE9_09675</name>
</gene>
<evidence type="ECO:0000256" key="1">
    <source>
        <dbReference type="ARBA" id="ARBA00007287"/>
    </source>
</evidence>
<feature type="domain" description="Transcription regulator TrmB C-terminal" evidence="3">
    <location>
        <begin position="119"/>
        <end position="180"/>
    </location>
</feature>
<dbReference type="SUPFAM" id="SSF46785">
    <property type="entry name" value="Winged helix' DNA-binding domain"/>
    <property type="match status" value="1"/>
</dbReference>
<dbReference type="PANTHER" id="PTHR34293:SF1">
    <property type="entry name" value="HTH-TYPE TRANSCRIPTIONAL REGULATOR TRMBL2"/>
    <property type="match status" value="1"/>
</dbReference>
<dbReference type="Pfam" id="PF11495">
    <property type="entry name" value="Regulator_TrmB"/>
    <property type="match status" value="1"/>
</dbReference>
<evidence type="ECO:0000313" key="5">
    <source>
        <dbReference type="Proteomes" id="UP001596296"/>
    </source>
</evidence>
<dbReference type="AlphaFoldDB" id="A0ABD5UTI8"/>
<dbReference type="InterPro" id="IPR051797">
    <property type="entry name" value="TrmB-like"/>
</dbReference>
<name>A0ABD5UTI8_9EURY</name>
<dbReference type="Gene3D" id="1.10.10.10">
    <property type="entry name" value="Winged helix-like DNA-binding domain superfamily/Winged helix DNA-binding domain"/>
    <property type="match status" value="1"/>
</dbReference>
<dbReference type="InterPro" id="IPR002831">
    <property type="entry name" value="Tscrpt_reg_TrmB_N"/>
</dbReference>
<accession>A0ABD5UTI8</accession>
<organism evidence="4 5">
    <name type="scientific">Halopenitus salinus</name>
    <dbReference type="NCBI Taxonomy" id="1198295"/>
    <lineage>
        <taxon>Archaea</taxon>
        <taxon>Methanobacteriati</taxon>
        <taxon>Methanobacteriota</taxon>
        <taxon>Stenosarchaea group</taxon>
        <taxon>Halobacteria</taxon>
        <taxon>Halobacteriales</taxon>
        <taxon>Haloferacaceae</taxon>
        <taxon>Halopenitus</taxon>
    </lineage>
</organism>
<dbReference type="Pfam" id="PF01978">
    <property type="entry name" value="TrmB"/>
    <property type="match status" value="1"/>
</dbReference>